<evidence type="ECO:0000313" key="4">
    <source>
        <dbReference type="Proteomes" id="UP000326287"/>
    </source>
</evidence>
<dbReference type="PROSITE" id="PS51084">
    <property type="entry name" value="HIT_2"/>
    <property type="match status" value="1"/>
</dbReference>
<dbReference type="AlphaFoldDB" id="A0A5P9NNR4"/>
<dbReference type="GO" id="GO:0003824">
    <property type="term" value="F:catalytic activity"/>
    <property type="evidence" value="ECO:0007669"/>
    <property type="project" value="InterPro"/>
</dbReference>
<evidence type="ECO:0000259" key="2">
    <source>
        <dbReference type="PROSITE" id="PS51084"/>
    </source>
</evidence>
<gene>
    <name evidence="3" type="ORF">EY643_18240</name>
</gene>
<protein>
    <submittedName>
        <fullName evidence="3">HIT family protein</fullName>
    </submittedName>
</protein>
<dbReference type="KEGG" id="halc:EY643_18240"/>
<keyword evidence="4" id="KW-1185">Reference proteome</keyword>
<dbReference type="InterPro" id="IPR036265">
    <property type="entry name" value="HIT-like_sf"/>
</dbReference>
<dbReference type="Proteomes" id="UP000326287">
    <property type="component" value="Chromosome"/>
</dbReference>
<feature type="domain" description="HIT" evidence="2">
    <location>
        <begin position="37"/>
        <end position="104"/>
    </location>
</feature>
<comment type="caution">
    <text evidence="1">Lacks conserved residue(s) required for the propagation of feature annotation.</text>
</comment>
<accession>A0A5P9NNR4</accession>
<dbReference type="SUPFAM" id="SSF54197">
    <property type="entry name" value="HIT-like"/>
    <property type="match status" value="1"/>
</dbReference>
<dbReference type="InterPro" id="IPR011146">
    <property type="entry name" value="HIT-like"/>
</dbReference>
<dbReference type="Pfam" id="PF01230">
    <property type="entry name" value="HIT"/>
    <property type="match status" value="1"/>
</dbReference>
<sequence>MTPLDIHPQLAKDCFYLGQLTSSAVLLHRNASVPWFILVPDTSLADLLDLPQEHRDAVMADCSLVSQFLKQVLGFDKVNFAGLGNVVPQMHLHVIARAAVDPCWPLPVWGNLEDEELYDLAQVLDWQKALVAMGDMKAHPLEGL</sequence>
<dbReference type="EMBL" id="CP036422">
    <property type="protein sequence ID" value="QFU77451.1"/>
    <property type="molecule type" value="Genomic_DNA"/>
</dbReference>
<dbReference type="Gene3D" id="3.30.428.10">
    <property type="entry name" value="HIT-like"/>
    <property type="match status" value="1"/>
</dbReference>
<dbReference type="RefSeq" id="WP_153240597.1">
    <property type="nucleotide sequence ID" value="NZ_CP036422.1"/>
</dbReference>
<organism evidence="3 4">
    <name type="scientific">Halioglobus maricola</name>
    <dbReference type="NCBI Taxonomy" id="2601894"/>
    <lineage>
        <taxon>Bacteria</taxon>
        <taxon>Pseudomonadati</taxon>
        <taxon>Pseudomonadota</taxon>
        <taxon>Gammaproteobacteria</taxon>
        <taxon>Cellvibrionales</taxon>
        <taxon>Halieaceae</taxon>
        <taxon>Halioglobus</taxon>
    </lineage>
</organism>
<dbReference type="OrthoDB" id="9799145at2"/>
<evidence type="ECO:0000256" key="1">
    <source>
        <dbReference type="PROSITE-ProRule" id="PRU00464"/>
    </source>
</evidence>
<name>A0A5P9NNR4_9GAMM</name>
<proteinExistence type="predicted"/>
<reference evidence="3 4" key="1">
    <citation type="submission" date="2019-02" db="EMBL/GenBank/DDBJ databases">
        <authorList>
            <person name="Li S.-H."/>
        </authorList>
    </citation>
    <scope>NUCLEOTIDE SEQUENCE [LARGE SCALE GENOMIC DNA]</scope>
    <source>
        <strain evidence="3 4">IMCC14385</strain>
    </source>
</reference>
<evidence type="ECO:0000313" key="3">
    <source>
        <dbReference type="EMBL" id="QFU77451.1"/>
    </source>
</evidence>